<dbReference type="SMART" id="SM00382">
    <property type="entry name" value="AAA"/>
    <property type="match status" value="1"/>
</dbReference>
<dbReference type="PROSITE" id="PS50893">
    <property type="entry name" value="ABC_TRANSPORTER_2"/>
    <property type="match status" value="1"/>
</dbReference>
<keyword evidence="3 5" id="KW-0067">ATP-binding</keyword>
<proteinExistence type="predicted"/>
<evidence type="ECO:0000313" key="5">
    <source>
        <dbReference type="EMBL" id="NIJ45686.1"/>
    </source>
</evidence>
<dbReference type="Proteomes" id="UP000745859">
    <property type="component" value="Unassembled WGS sequence"/>
</dbReference>
<evidence type="ECO:0000256" key="3">
    <source>
        <dbReference type="ARBA" id="ARBA00022840"/>
    </source>
</evidence>
<keyword evidence="1" id="KW-0813">Transport</keyword>
<dbReference type="PROSITE" id="PS00211">
    <property type="entry name" value="ABC_TRANSPORTER_1"/>
    <property type="match status" value="1"/>
</dbReference>
<dbReference type="Pfam" id="PF00005">
    <property type="entry name" value="ABC_tran"/>
    <property type="match status" value="1"/>
</dbReference>
<dbReference type="Gene3D" id="3.40.50.300">
    <property type="entry name" value="P-loop containing nucleotide triphosphate hydrolases"/>
    <property type="match status" value="1"/>
</dbReference>
<organism evidence="5 6">
    <name type="scientific">Wenyingzhuangia heitensis</name>
    <dbReference type="NCBI Taxonomy" id="1487859"/>
    <lineage>
        <taxon>Bacteria</taxon>
        <taxon>Pseudomonadati</taxon>
        <taxon>Bacteroidota</taxon>
        <taxon>Flavobacteriia</taxon>
        <taxon>Flavobacteriales</taxon>
        <taxon>Flavobacteriaceae</taxon>
        <taxon>Wenyingzhuangia</taxon>
    </lineage>
</organism>
<sequence>MINCEFNKTYITGKRAFYLNIKTSFKHKAINVVFGPSGAGKTSLLRLISGLDKIDEGIIKVNHTYWENTTKKKCIPLAKRNIAYVFQDYGLFPNMTVLNNLKFVKKKLNQELLNDVIATLEIKHLLMTKPTELSGGQKQRVALARALVQEPDLLLLDEPLTAIDEVLRHKLQSYLVALQKKYEFTVIMVTHSLQEVLKLAHHVCVMNYGEVIDQGNPSILLDSNPNNILKGTVLDLNQEAVTVLIGVQQILLKKSQIKTSKYTIGDLVEISLL</sequence>
<accession>A0ABX0UE07</accession>
<dbReference type="InterPro" id="IPR003593">
    <property type="entry name" value="AAA+_ATPase"/>
</dbReference>
<dbReference type="InterPro" id="IPR003439">
    <property type="entry name" value="ABC_transporter-like_ATP-bd"/>
</dbReference>
<name>A0ABX0UE07_9FLAO</name>
<dbReference type="RefSeq" id="WP_167188225.1">
    <property type="nucleotide sequence ID" value="NZ_JAASQL010000002.1"/>
</dbReference>
<evidence type="ECO:0000256" key="1">
    <source>
        <dbReference type="ARBA" id="ARBA00022448"/>
    </source>
</evidence>
<keyword evidence="2" id="KW-0547">Nucleotide-binding</keyword>
<gene>
    <name evidence="5" type="ORF">FHR24_002154</name>
</gene>
<dbReference type="GO" id="GO:0005524">
    <property type="term" value="F:ATP binding"/>
    <property type="evidence" value="ECO:0007669"/>
    <property type="project" value="UniProtKB-KW"/>
</dbReference>
<reference evidence="5 6" key="1">
    <citation type="submission" date="2020-03" db="EMBL/GenBank/DDBJ databases">
        <title>Genomic Encyclopedia of Type Strains, Phase IV (KMG-IV): sequencing the most valuable type-strain genomes for metagenomic binning, comparative biology and taxonomic classification.</title>
        <authorList>
            <person name="Goeker M."/>
        </authorList>
    </citation>
    <scope>NUCLEOTIDE SEQUENCE [LARGE SCALE GENOMIC DNA]</scope>
    <source>
        <strain evidence="5 6">DSM 101599</strain>
    </source>
</reference>
<feature type="domain" description="ABC transporter" evidence="4">
    <location>
        <begin position="1"/>
        <end position="233"/>
    </location>
</feature>
<dbReference type="InterPro" id="IPR017871">
    <property type="entry name" value="ABC_transporter-like_CS"/>
</dbReference>
<protein>
    <submittedName>
        <fullName evidence="5">Molybdate transport system ATP-binding protein</fullName>
    </submittedName>
</protein>
<dbReference type="PANTHER" id="PTHR42781">
    <property type="entry name" value="SPERMIDINE/PUTRESCINE IMPORT ATP-BINDING PROTEIN POTA"/>
    <property type="match status" value="1"/>
</dbReference>
<dbReference type="PANTHER" id="PTHR42781:SF4">
    <property type="entry name" value="SPERMIDINE_PUTRESCINE IMPORT ATP-BINDING PROTEIN POTA"/>
    <property type="match status" value="1"/>
</dbReference>
<comment type="caution">
    <text evidence="5">The sequence shown here is derived from an EMBL/GenBank/DDBJ whole genome shotgun (WGS) entry which is preliminary data.</text>
</comment>
<evidence type="ECO:0000256" key="2">
    <source>
        <dbReference type="ARBA" id="ARBA00022741"/>
    </source>
</evidence>
<evidence type="ECO:0000259" key="4">
    <source>
        <dbReference type="PROSITE" id="PS50893"/>
    </source>
</evidence>
<dbReference type="InterPro" id="IPR027417">
    <property type="entry name" value="P-loop_NTPase"/>
</dbReference>
<keyword evidence="6" id="KW-1185">Reference proteome</keyword>
<evidence type="ECO:0000313" key="6">
    <source>
        <dbReference type="Proteomes" id="UP000745859"/>
    </source>
</evidence>
<dbReference type="SUPFAM" id="SSF52540">
    <property type="entry name" value="P-loop containing nucleoside triphosphate hydrolases"/>
    <property type="match status" value="1"/>
</dbReference>
<dbReference type="InterPro" id="IPR050093">
    <property type="entry name" value="ABC_SmlMolc_Importer"/>
</dbReference>
<dbReference type="EMBL" id="JAASQL010000002">
    <property type="protein sequence ID" value="NIJ45686.1"/>
    <property type="molecule type" value="Genomic_DNA"/>
</dbReference>